<dbReference type="AlphaFoldDB" id="A0A813MN55"/>
<comment type="caution">
    <text evidence="1">The sequence shown here is derived from an EMBL/GenBank/DDBJ whole genome shotgun (WGS) entry which is preliminary data.</text>
</comment>
<gene>
    <name evidence="1" type="ORF">IZO911_LOCUS2469</name>
    <name evidence="2" type="ORF">KXQ929_LOCUS7311</name>
</gene>
<evidence type="ECO:0000313" key="3">
    <source>
        <dbReference type="Proteomes" id="UP000663860"/>
    </source>
</evidence>
<dbReference type="EMBL" id="CAJNOE010000012">
    <property type="protein sequence ID" value="CAF0726507.1"/>
    <property type="molecule type" value="Genomic_DNA"/>
</dbReference>
<protein>
    <submittedName>
        <fullName evidence="1">Uncharacterized protein</fullName>
    </submittedName>
</protein>
<evidence type="ECO:0000313" key="2">
    <source>
        <dbReference type="EMBL" id="CAF3643079.1"/>
    </source>
</evidence>
<organism evidence="1 3">
    <name type="scientific">Adineta steineri</name>
    <dbReference type="NCBI Taxonomy" id="433720"/>
    <lineage>
        <taxon>Eukaryota</taxon>
        <taxon>Metazoa</taxon>
        <taxon>Spiralia</taxon>
        <taxon>Gnathifera</taxon>
        <taxon>Rotifera</taxon>
        <taxon>Eurotatoria</taxon>
        <taxon>Bdelloidea</taxon>
        <taxon>Adinetida</taxon>
        <taxon>Adinetidae</taxon>
        <taxon>Adineta</taxon>
    </lineage>
</organism>
<reference evidence="1" key="1">
    <citation type="submission" date="2021-02" db="EMBL/GenBank/DDBJ databases">
        <authorList>
            <person name="Nowell W R."/>
        </authorList>
    </citation>
    <scope>NUCLEOTIDE SEQUENCE</scope>
</reference>
<dbReference type="Proteomes" id="UP000663860">
    <property type="component" value="Unassembled WGS sequence"/>
</dbReference>
<name>A0A813MN55_9BILA</name>
<dbReference type="EMBL" id="CAJOBB010000297">
    <property type="protein sequence ID" value="CAF3643079.1"/>
    <property type="molecule type" value="Genomic_DNA"/>
</dbReference>
<accession>A0A813MN55</accession>
<sequence>MPQLCVTDGCKYTSRVLCHCCNKNLCLEHLKQHNELINAQLNPLADDINTLSAQLITLNIDDITLNYREKLDQWRTNSFMKINELYEKKCEEIEKRCLKKIDLIQNEIEQIRSKISKLINEQEINIEDLEILKLNIYDIKRKFIQFKEKSMEINIHPFTIDEKLITIEETKLYELDLSNLSIPYRNIHCTDQSWPAMATNDQYLLIDQYPNIILLNQDLKIIKQLPWIYASIRNMCWSSTLDCFIIINNEKDVFLVKNHSLLIERIEKIEQQYWWSCTCSDTSLFLTNTTMGTNIYEFNLLSKCQLIKRWKPPYSCKQYEYIDDIEYNNKTLALVIKVSSNNTVYLELRSSITLDRLWIIQIDVKKSWFQQTIRCCSLKYDEWLVVEGNTSHLFHIFKNGKIKLMGEYKPSPINSILFASNILVMRTKDNLIFHRL</sequence>
<evidence type="ECO:0000313" key="1">
    <source>
        <dbReference type="EMBL" id="CAF0726507.1"/>
    </source>
</evidence>
<proteinExistence type="predicted"/>
<dbReference type="Proteomes" id="UP000663868">
    <property type="component" value="Unassembled WGS sequence"/>
</dbReference>